<evidence type="ECO:0000313" key="2">
    <source>
        <dbReference type="EMBL" id="ALA57198.1"/>
    </source>
</evidence>
<name>A0A0K2G8B2_NITMO</name>
<feature type="signal peptide" evidence="1">
    <location>
        <begin position="1"/>
        <end position="36"/>
    </location>
</feature>
<proteinExistence type="predicted"/>
<reference evidence="2 3" key="1">
    <citation type="journal article" date="2015" name="Proc. Natl. Acad. Sci. U.S.A.">
        <title>Expanded metabolic versatility of ubiquitous nitrite-oxidizing bacteria from the genus Nitrospira.</title>
        <authorList>
            <person name="Koch H."/>
            <person name="Lucker S."/>
            <person name="Albertsen M."/>
            <person name="Kitzinger K."/>
            <person name="Herbold C."/>
            <person name="Spieck E."/>
            <person name="Nielsen P.H."/>
            <person name="Wagner M."/>
            <person name="Daims H."/>
        </authorList>
    </citation>
    <scope>NUCLEOTIDE SEQUENCE [LARGE SCALE GENOMIC DNA]</scope>
    <source>
        <strain evidence="2 3">NSP M-1</strain>
    </source>
</reference>
<accession>A0A0K2G8B2</accession>
<dbReference type="AlphaFoldDB" id="A0A0K2G8B2"/>
<dbReference type="Proteomes" id="UP000069205">
    <property type="component" value="Chromosome"/>
</dbReference>
<feature type="chain" id="PRO_5005476789" description="Lipoprotein" evidence="1">
    <location>
        <begin position="37"/>
        <end position="102"/>
    </location>
</feature>
<keyword evidence="1" id="KW-0732">Signal</keyword>
<keyword evidence="3" id="KW-1185">Reference proteome</keyword>
<evidence type="ECO:0008006" key="4">
    <source>
        <dbReference type="Google" id="ProtNLM"/>
    </source>
</evidence>
<protein>
    <recommendedName>
        <fullName evidence="4">Lipoprotein</fullName>
    </recommendedName>
</protein>
<dbReference type="KEGG" id="nmv:NITMOv2_0762"/>
<sequence length="102" mass="10993">MPAPTAEVIMVHMKKKGGLMIAYCLLMAACAGLAGADWEGRIGQFSLNDAQRELGQPESCVGLDQGGTACSWMMGKGKDWMDKLVLTFDANGQLTTVNRVHF</sequence>
<gene>
    <name evidence="2" type="ORF">NITMOv2_0762</name>
</gene>
<evidence type="ECO:0000256" key="1">
    <source>
        <dbReference type="SAM" id="SignalP"/>
    </source>
</evidence>
<dbReference type="STRING" id="42253.NITMOv2_0762"/>
<evidence type="ECO:0000313" key="3">
    <source>
        <dbReference type="Proteomes" id="UP000069205"/>
    </source>
</evidence>
<dbReference type="PATRIC" id="fig|42253.5.peg.752"/>
<dbReference type="EMBL" id="CP011801">
    <property type="protein sequence ID" value="ALA57198.1"/>
    <property type="molecule type" value="Genomic_DNA"/>
</dbReference>
<dbReference type="RefSeq" id="WP_053378577.1">
    <property type="nucleotide sequence ID" value="NZ_CP011801.1"/>
</dbReference>
<organism evidence="2 3">
    <name type="scientific">Nitrospira moscoviensis</name>
    <dbReference type="NCBI Taxonomy" id="42253"/>
    <lineage>
        <taxon>Bacteria</taxon>
        <taxon>Pseudomonadati</taxon>
        <taxon>Nitrospirota</taxon>
        <taxon>Nitrospiria</taxon>
        <taxon>Nitrospirales</taxon>
        <taxon>Nitrospiraceae</taxon>
        <taxon>Nitrospira</taxon>
    </lineage>
</organism>